<dbReference type="InterPro" id="IPR008808">
    <property type="entry name" value="Powdery_mildew-R_dom"/>
</dbReference>
<dbReference type="AlphaFoldDB" id="A0A5N6MZR1"/>
<feature type="coiled-coil region" evidence="3">
    <location>
        <begin position="55"/>
        <end position="89"/>
    </location>
</feature>
<keyword evidence="2" id="KW-0611">Plant defense</keyword>
<evidence type="ECO:0000256" key="3">
    <source>
        <dbReference type="SAM" id="Coils"/>
    </source>
</evidence>
<name>A0A5N6MZR1_9ASTR</name>
<feature type="domain" description="RPW8" evidence="5">
    <location>
        <begin position="4"/>
        <end position="124"/>
    </location>
</feature>
<keyword evidence="7" id="KW-1185">Reference proteome</keyword>
<evidence type="ECO:0000256" key="4">
    <source>
        <dbReference type="SAM" id="MobiDB-lite"/>
    </source>
</evidence>
<dbReference type="EMBL" id="SZYD01000014">
    <property type="protein sequence ID" value="KAD4179507.1"/>
    <property type="molecule type" value="Genomic_DNA"/>
</dbReference>
<evidence type="ECO:0000313" key="6">
    <source>
        <dbReference type="EMBL" id="KAD4179507.1"/>
    </source>
</evidence>
<protein>
    <recommendedName>
        <fullName evidence="5">RPW8 domain-containing protein</fullName>
    </recommendedName>
</protein>
<evidence type="ECO:0000256" key="1">
    <source>
        <dbReference type="ARBA" id="ARBA00008894"/>
    </source>
</evidence>
<keyword evidence="3" id="KW-0175">Coiled coil</keyword>
<dbReference type="GO" id="GO:0006952">
    <property type="term" value="P:defense response"/>
    <property type="evidence" value="ECO:0007669"/>
    <property type="project" value="UniProtKB-KW"/>
</dbReference>
<dbReference type="Proteomes" id="UP000326396">
    <property type="component" value="Linkage Group LG4"/>
</dbReference>
<dbReference type="OrthoDB" id="1097453at2759"/>
<comment type="caution">
    <text evidence="6">The sequence shown here is derived from an EMBL/GenBank/DDBJ whole genome shotgun (WGS) entry which is preliminary data.</text>
</comment>
<evidence type="ECO:0000256" key="2">
    <source>
        <dbReference type="ARBA" id="ARBA00022821"/>
    </source>
</evidence>
<accession>A0A5N6MZR1</accession>
<feature type="compositionally biased region" description="Low complexity" evidence="4">
    <location>
        <begin position="126"/>
        <end position="136"/>
    </location>
</feature>
<evidence type="ECO:0000259" key="5">
    <source>
        <dbReference type="Pfam" id="PF05659"/>
    </source>
</evidence>
<dbReference type="Pfam" id="PF05659">
    <property type="entry name" value="RPW8"/>
    <property type="match status" value="1"/>
</dbReference>
<dbReference type="Gene3D" id="3.40.50.300">
    <property type="entry name" value="P-loop containing nucleotide triphosphate hydrolases"/>
    <property type="match status" value="1"/>
</dbReference>
<dbReference type="PANTHER" id="PTHR36766">
    <property type="entry name" value="PLANT BROAD-SPECTRUM MILDEW RESISTANCE PROTEIN RPW8"/>
    <property type="match status" value="1"/>
</dbReference>
<gene>
    <name evidence="6" type="ORF">E3N88_28098</name>
</gene>
<proteinExistence type="inferred from homology"/>
<feature type="region of interest" description="Disordered" evidence="4">
    <location>
        <begin position="123"/>
        <end position="145"/>
    </location>
</feature>
<reference evidence="6 7" key="1">
    <citation type="submission" date="2019-05" db="EMBL/GenBank/DDBJ databases">
        <title>Mikania micrantha, genome provides insights into the molecular mechanism of rapid growth.</title>
        <authorList>
            <person name="Liu B."/>
        </authorList>
    </citation>
    <scope>NUCLEOTIDE SEQUENCE [LARGE SCALE GENOMIC DNA]</scope>
    <source>
        <strain evidence="6">NLD-2019</strain>
        <tissue evidence="6">Leaf</tissue>
    </source>
</reference>
<organism evidence="6 7">
    <name type="scientific">Mikania micrantha</name>
    <name type="common">bitter vine</name>
    <dbReference type="NCBI Taxonomy" id="192012"/>
    <lineage>
        <taxon>Eukaryota</taxon>
        <taxon>Viridiplantae</taxon>
        <taxon>Streptophyta</taxon>
        <taxon>Embryophyta</taxon>
        <taxon>Tracheophyta</taxon>
        <taxon>Spermatophyta</taxon>
        <taxon>Magnoliopsida</taxon>
        <taxon>eudicotyledons</taxon>
        <taxon>Gunneridae</taxon>
        <taxon>Pentapetalae</taxon>
        <taxon>asterids</taxon>
        <taxon>campanulids</taxon>
        <taxon>Asterales</taxon>
        <taxon>Asteraceae</taxon>
        <taxon>Asteroideae</taxon>
        <taxon>Heliantheae alliance</taxon>
        <taxon>Eupatorieae</taxon>
        <taxon>Mikania</taxon>
    </lineage>
</organism>
<dbReference type="SUPFAM" id="SSF52540">
    <property type="entry name" value="P-loop containing nucleoside triphosphate hydrolases"/>
    <property type="match status" value="1"/>
</dbReference>
<comment type="similarity">
    <text evidence="1">Belongs to the disease resistance NB-LRR family.</text>
</comment>
<sequence>MGDPLLSESITKLTEIVIFVANTTSNLKPELGQLQQTLQLIAPIIDDVVKFNQILDRSEQQSAMFIDRIQDAEKQVQKCSKIKRNLKLKDANNKLLRFFQLEFQAYQSRDIRQTLVEVNDVKSRMNNDGSNGDSNSMEIDDDDGGDRSSVVVVAAAGGCGKTTLVTMLCHDSDILVSETPNFMAIVSDLLNPNPSGQLLVKLFFHELSLI</sequence>
<dbReference type="InterPro" id="IPR027417">
    <property type="entry name" value="P-loop_NTPase"/>
</dbReference>
<evidence type="ECO:0000313" key="7">
    <source>
        <dbReference type="Proteomes" id="UP000326396"/>
    </source>
</evidence>
<dbReference type="PANTHER" id="PTHR36766:SF3">
    <property type="entry name" value="RPW8 DOMAIN-CONTAINING PROTEIN"/>
    <property type="match status" value="1"/>
</dbReference>